<protein>
    <submittedName>
        <fullName evidence="1">Uncharacterized protein</fullName>
    </submittedName>
</protein>
<name>A0A7R9BGE4_9CRUS</name>
<dbReference type="EMBL" id="CAJPEX010000108">
    <property type="protein sequence ID" value="CAG0913388.1"/>
    <property type="molecule type" value="Genomic_DNA"/>
</dbReference>
<sequence>MYSRSLWDFVPASAAGDLYQVATDPVSYNAANRVPIRFWIPALLVAAWRAQARMLRSERSFLEAKRCVSHLGGREIRAFSQTRVSSESAKSNPRFEDALMEQKKLSDQQQRPKITPFSAFNHEMASMTRNKNMKTIVFLAICGVAFGASETRDSMSNKPFRNAASEHGQAGIIATLYAEYCGDLSQCFEVSLDNTISSARVFGIWLFYDGYSYGLNDDLDVIWVWGDDSYYDFERLDNAVSSVRFVGPEADFLGDSVTLFSSEVFKAWEYFIFEDMAQLPGWTYFTDSLIVTGSSTWTLYEYEFYQGRSVCVGPADNDGNPGLYPTVATIGLGQDITISSARRGCFNSVESKPIKIEKNVVYSSKDFL</sequence>
<reference evidence="1" key="1">
    <citation type="submission" date="2020-11" db="EMBL/GenBank/DDBJ databases">
        <authorList>
            <person name="Tran Van P."/>
        </authorList>
    </citation>
    <scope>NUCLEOTIDE SEQUENCE</scope>
</reference>
<accession>A0A7R9BGE4</accession>
<dbReference type="Gene3D" id="2.60.20.10">
    <property type="entry name" value="Crystallins"/>
    <property type="match status" value="1"/>
</dbReference>
<evidence type="ECO:0000313" key="1">
    <source>
        <dbReference type="EMBL" id="CAD7273236.1"/>
    </source>
</evidence>
<dbReference type="SUPFAM" id="SSF49695">
    <property type="entry name" value="gamma-Crystallin-like"/>
    <property type="match status" value="1"/>
</dbReference>
<proteinExistence type="predicted"/>
<dbReference type="EMBL" id="OA882145">
    <property type="protein sequence ID" value="CAD7273236.1"/>
    <property type="molecule type" value="Genomic_DNA"/>
</dbReference>
<gene>
    <name evidence="1" type="ORF">NMOB1V02_LOCUS1135</name>
</gene>
<dbReference type="Proteomes" id="UP000678499">
    <property type="component" value="Unassembled WGS sequence"/>
</dbReference>
<dbReference type="AlphaFoldDB" id="A0A7R9BGE4"/>
<dbReference type="OrthoDB" id="6353266at2759"/>
<evidence type="ECO:0000313" key="2">
    <source>
        <dbReference type="Proteomes" id="UP000678499"/>
    </source>
</evidence>
<dbReference type="InterPro" id="IPR011024">
    <property type="entry name" value="G_crystallin-like"/>
</dbReference>
<keyword evidence="2" id="KW-1185">Reference proteome</keyword>
<organism evidence="1">
    <name type="scientific">Notodromas monacha</name>
    <dbReference type="NCBI Taxonomy" id="399045"/>
    <lineage>
        <taxon>Eukaryota</taxon>
        <taxon>Metazoa</taxon>
        <taxon>Ecdysozoa</taxon>
        <taxon>Arthropoda</taxon>
        <taxon>Crustacea</taxon>
        <taxon>Oligostraca</taxon>
        <taxon>Ostracoda</taxon>
        <taxon>Podocopa</taxon>
        <taxon>Podocopida</taxon>
        <taxon>Cypridocopina</taxon>
        <taxon>Cypridoidea</taxon>
        <taxon>Cyprididae</taxon>
        <taxon>Notodromas</taxon>
    </lineage>
</organism>